<sequence length="151" mass="15862">MSAKTITFSLDKAKVLDTVYALSAMRTYHRDAPRPLGRDEAPALKRLMEASAANVMTALLPFVADAELHGFDAISMTLSVPEGVDVSAAQQILMSVKMEEAVALGVLELAFEAVCPAGSAAAARSSMAAAAEIAAALDRPPEGLRLSPHPW</sequence>
<reference evidence="1" key="1">
    <citation type="journal article" date="2021" name="PeerJ">
        <title>Extensive microbial diversity within the chicken gut microbiome revealed by metagenomics and culture.</title>
        <authorList>
            <person name="Gilroy R."/>
            <person name="Ravi A."/>
            <person name="Getino M."/>
            <person name="Pursley I."/>
            <person name="Horton D.L."/>
            <person name="Alikhan N.F."/>
            <person name="Baker D."/>
            <person name="Gharbi K."/>
            <person name="Hall N."/>
            <person name="Watson M."/>
            <person name="Adriaenssens E.M."/>
            <person name="Foster-Nyarko E."/>
            <person name="Jarju S."/>
            <person name="Secka A."/>
            <person name="Antonio M."/>
            <person name="Oren A."/>
            <person name="Chaudhuri R.R."/>
            <person name="La Ragione R."/>
            <person name="Hildebrand F."/>
            <person name="Pallen M.J."/>
        </authorList>
    </citation>
    <scope>NUCLEOTIDE SEQUENCE</scope>
    <source>
        <strain evidence="1">4100</strain>
    </source>
</reference>
<protein>
    <submittedName>
        <fullName evidence="1">Uncharacterized protein</fullName>
    </submittedName>
</protein>
<comment type="caution">
    <text evidence="1">The sequence shown here is derived from an EMBL/GenBank/DDBJ whole genome shotgun (WGS) entry which is preliminary data.</text>
</comment>
<name>A0A921E7N8_9BACT</name>
<organism evidence="1 2">
    <name type="scientific">Candidatus Amulumruptor caecigallinarius</name>
    <dbReference type="NCBI Taxonomy" id="2109911"/>
    <lineage>
        <taxon>Bacteria</taxon>
        <taxon>Pseudomonadati</taxon>
        <taxon>Bacteroidota</taxon>
        <taxon>Bacteroidia</taxon>
        <taxon>Bacteroidales</taxon>
        <taxon>Muribaculaceae</taxon>
        <taxon>Candidatus Amulumruptor</taxon>
    </lineage>
</organism>
<proteinExistence type="predicted"/>
<dbReference type="EMBL" id="DYXT01000015">
    <property type="protein sequence ID" value="HJE38493.1"/>
    <property type="molecule type" value="Genomic_DNA"/>
</dbReference>
<dbReference type="AlphaFoldDB" id="A0A921E7N8"/>
<evidence type="ECO:0000313" key="2">
    <source>
        <dbReference type="Proteomes" id="UP000711407"/>
    </source>
</evidence>
<evidence type="ECO:0000313" key="1">
    <source>
        <dbReference type="EMBL" id="HJE38493.1"/>
    </source>
</evidence>
<accession>A0A921E7N8</accession>
<gene>
    <name evidence="1" type="ORF">K8V47_01830</name>
</gene>
<reference evidence="1" key="2">
    <citation type="submission" date="2021-09" db="EMBL/GenBank/DDBJ databases">
        <authorList>
            <person name="Gilroy R."/>
        </authorList>
    </citation>
    <scope>NUCLEOTIDE SEQUENCE</scope>
    <source>
        <strain evidence="1">4100</strain>
    </source>
</reference>
<dbReference type="Proteomes" id="UP000711407">
    <property type="component" value="Unassembled WGS sequence"/>
</dbReference>